<proteinExistence type="predicted"/>
<evidence type="ECO:0000313" key="1">
    <source>
        <dbReference type="Proteomes" id="UP000694844"/>
    </source>
</evidence>
<evidence type="ECO:0000313" key="2">
    <source>
        <dbReference type="RefSeq" id="XP_022311535.1"/>
    </source>
</evidence>
<reference evidence="2" key="1">
    <citation type="submission" date="2025-08" db="UniProtKB">
        <authorList>
            <consortium name="RefSeq"/>
        </authorList>
    </citation>
    <scope>IDENTIFICATION</scope>
    <source>
        <tissue evidence="2">Whole sample</tissue>
    </source>
</reference>
<dbReference type="Proteomes" id="UP000694844">
    <property type="component" value="Chromosome 10"/>
</dbReference>
<dbReference type="Pfam" id="PF15299">
    <property type="entry name" value="ALS2CR8"/>
    <property type="match status" value="1"/>
</dbReference>
<gene>
    <name evidence="2" type="primary">LOC111116808</name>
</gene>
<dbReference type="PANTHER" id="PTHR47456">
    <property type="entry name" value="PHD-TYPE DOMAIN-CONTAINING PROTEIN"/>
    <property type="match status" value="1"/>
</dbReference>
<name>A0A8B8C7D0_CRAVI</name>
<dbReference type="KEGG" id="cvn:111116808"/>
<dbReference type="OrthoDB" id="6142716at2759"/>
<accession>A0A8B8C7D0</accession>
<dbReference type="GeneID" id="111116808"/>
<keyword evidence="1" id="KW-1185">Reference proteome</keyword>
<dbReference type="RefSeq" id="XP_022311535.1">
    <property type="nucleotide sequence ID" value="XM_022455827.1"/>
</dbReference>
<dbReference type="GO" id="GO:0003700">
    <property type="term" value="F:DNA-binding transcription factor activity"/>
    <property type="evidence" value="ECO:0007669"/>
    <property type="project" value="InterPro"/>
</dbReference>
<organism evidence="1 2">
    <name type="scientific">Crassostrea virginica</name>
    <name type="common">Eastern oyster</name>
    <dbReference type="NCBI Taxonomy" id="6565"/>
    <lineage>
        <taxon>Eukaryota</taxon>
        <taxon>Metazoa</taxon>
        <taxon>Spiralia</taxon>
        <taxon>Lophotrochozoa</taxon>
        <taxon>Mollusca</taxon>
        <taxon>Bivalvia</taxon>
        <taxon>Autobranchia</taxon>
        <taxon>Pteriomorphia</taxon>
        <taxon>Ostreida</taxon>
        <taxon>Ostreoidea</taxon>
        <taxon>Ostreidae</taxon>
        <taxon>Crassostrea</taxon>
    </lineage>
</organism>
<dbReference type="AlphaFoldDB" id="A0A8B8C7D0"/>
<protein>
    <submittedName>
        <fullName evidence="2">Uncharacterized protein LOC111116808</fullName>
    </submittedName>
</protein>
<dbReference type="InterPro" id="IPR029309">
    <property type="entry name" value="CaRF"/>
</dbReference>
<sequence length="182" mass="21229">MFPEYKINSKDSVWKRKDQAQKLKQSLRSNEKDFVTSVQHKVHIFFPDEDSHQNHVTGQLAGFCQPVDKILKQKIRNLMDEGVSKVSEMKRHVRTFSKNELGMTSIPNRRFYPTDKDIRNVLHLYKTQTRFSKDDKENLEALTNELSLNEGDSFHLNSEYALKMDKLKTLSLLVRGNGRKGC</sequence>